<name>A0A151S5A7_CAJCA</name>
<dbReference type="InterPro" id="IPR011257">
    <property type="entry name" value="DNA_glycosylase"/>
</dbReference>
<sequence length="273" mass="31406">MEKKTSAQESRILNQIFFPKQLNKVYPIRLQRSSSTSSLSSLSSSLSQNSDDSSITDSLNLVDDNFQFALNLISPHRKRREPGVTNTSHQQHSPYTTELGELKRCNWITKNCDKTYIEFHDECWGVPAYDDKKLFELLTLSGLLIDYNWTEILKRRGILRHVFAGFDPNTVAKMDEKEIMEIASNKDVLLADCRVRCIIDNAKCIMKANCEGMWIIQQLYMGLCESQTSDIRKRCPSKDSKSRYHQQGLDKAWLSIFGSSDSLFFYASCRIDN</sequence>
<dbReference type="PANTHER" id="PTHR31116">
    <property type="entry name" value="OS04G0501200 PROTEIN"/>
    <property type="match status" value="1"/>
</dbReference>
<reference evidence="2" key="1">
    <citation type="journal article" date="2012" name="Nat. Biotechnol.">
        <title>Draft genome sequence of pigeonpea (Cajanus cajan), an orphan legume crop of resource-poor farmers.</title>
        <authorList>
            <person name="Varshney R.K."/>
            <person name="Chen W."/>
            <person name="Li Y."/>
            <person name="Bharti A.K."/>
            <person name="Saxena R.K."/>
            <person name="Schlueter J.A."/>
            <person name="Donoghue M.T."/>
            <person name="Azam S."/>
            <person name="Fan G."/>
            <person name="Whaley A.M."/>
            <person name="Farmer A.D."/>
            <person name="Sheridan J."/>
            <person name="Iwata A."/>
            <person name="Tuteja R."/>
            <person name="Penmetsa R.V."/>
            <person name="Wu W."/>
            <person name="Upadhyaya H.D."/>
            <person name="Yang S.P."/>
            <person name="Shah T."/>
            <person name="Saxena K.B."/>
            <person name="Michael T."/>
            <person name="McCombie W.R."/>
            <person name="Yang B."/>
            <person name="Zhang G."/>
            <person name="Yang H."/>
            <person name="Wang J."/>
            <person name="Spillane C."/>
            <person name="Cook D.R."/>
            <person name="May G.D."/>
            <person name="Xu X."/>
            <person name="Jackson S.A."/>
        </authorList>
    </citation>
    <scope>NUCLEOTIDE SEQUENCE [LARGE SCALE GENOMIC DNA]</scope>
</reference>
<dbReference type="Pfam" id="PF03352">
    <property type="entry name" value="Adenine_glyco"/>
    <property type="match status" value="1"/>
</dbReference>
<dbReference type="PANTHER" id="PTHR31116:SF19">
    <property type="entry name" value="DNA-3-METHYLADENINE GLYCOSYLASE I"/>
    <property type="match status" value="1"/>
</dbReference>
<organism evidence="2 3">
    <name type="scientific">Cajanus cajan</name>
    <name type="common">Pigeon pea</name>
    <name type="synonym">Cajanus indicus</name>
    <dbReference type="NCBI Taxonomy" id="3821"/>
    <lineage>
        <taxon>Eukaryota</taxon>
        <taxon>Viridiplantae</taxon>
        <taxon>Streptophyta</taxon>
        <taxon>Embryophyta</taxon>
        <taxon>Tracheophyta</taxon>
        <taxon>Spermatophyta</taxon>
        <taxon>Magnoliopsida</taxon>
        <taxon>eudicotyledons</taxon>
        <taxon>Gunneridae</taxon>
        <taxon>Pentapetalae</taxon>
        <taxon>rosids</taxon>
        <taxon>fabids</taxon>
        <taxon>Fabales</taxon>
        <taxon>Fabaceae</taxon>
        <taxon>Papilionoideae</taxon>
        <taxon>50 kb inversion clade</taxon>
        <taxon>NPAAA clade</taxon>
        <taxon>indigoferoid/millettioid clade</taxon>
        <taxon>Phaseoleae</taxon>
        <taxon>Cajanus</taxon>
    </lineage>
</organism>
<dbReference type="SUPFAM" id="SSF48150">
    <property type="entry name" value="DNA-glycosylase"/>
    <property type="match status" value="1"/>
</dbReference>
<keyword evidence="1" id="KW-0479">Metal-binding</keyword>
<dbReference type="GO" id="GO:0046872">
    <property type="term" value="F:metal ion binding"/>
    <property type="evidence" value="ECO:0007669"/>
    <property type="project" value="UniProtKB-KW"/>
</dbReference>
<dbReference type="Gene3D" id="1.10.340.30">
    <property type="entry name" value="Hypothetical protein, domain 2"/>
    <property type="match status" value="1"/>
</dbReference>
<keyword evidence="1" id="KW-0862">Zinc</keyword>
<dbReference type="GO" id="GO:0008725">
    <property type="term" value="F:DNA-3-methyladenine glycosylase activity"/>
    <property type="evidence" value="ECO:0007669"/>
    <property type="project" value="InterPro"/>
</dbReference>
<proteinExistence type="predicted"/>
<dbReference type="Gramene" id="C.cajan_27424.t">
    <property type="protein sequence ID" value="C.cajan_27424.t"/>
    <property type="gene ID" value="C.cajan_27424"/>
</dbReference>
<keyword evidence="3" id="KW-1185">Reference proteome</keyword>
<accession>A0A151S5A7</accession>
<dbReference type="InterPro" id="IPR005019">
    <property type="entry name" value="Adenine_glyco"/>
</dbReference>
<evidence type="ECO:0000256" key="1">
    <source>
        <dbReference type="PIRSR" id="PIRSR605019-1"/>
    </source>
</evidence>
<evidence type="ECO:0000313" key="3">
    <source>
        <dbReference type="Proteomes" id="UP000075243"/>
    </source>
</evidence>
<protein>
    <submittedName>
        <fullName evidence="2">GMP synthase [glutamine-hydrolyzing]</fullName>
    </submittedName>
</protein>
<dbReference type="EMBL" id="KQ483466">
    <property type="protein sequence ID" value="KYP49921.1"/>
    <property type="molecule type" value="Genomic_DNA"/>
</dbReference>
<feature type="binding site" evidence="1">
    <location>
        <position position="120"/>
    </location>
    <ligand>
        <name>Zn(2+)</name>
        <dbReference type="ChEBI" id="CHEBI:29105"/>
    </ligand>
</feature>
<evidence type="ECO:0000313" key="2">
    <source>
        <dbReference type="EMBL" id="KYP49921.1"/>
    </source>
</evidence>
<dbReference type="GO" id="GO:0006284">
    <property type="term" value="P:base-excision repair"/>
    <property type="evidence" value="ECO:0007669"/>
    <property type="project" value="InterPro"/>
</dbReference>
<dbReference type="AlphaFoldDB" id="A0A151S5A7"/>
<feature type="binding site" evidence="1">
    <location>
        <position position="105"/>
    </location>
    <ligand>
        <name>Zn(2+)</name>
        <dbReference type="ChEBI" id="CHEBI:29105"/>
    </ligand>
</feature>
<dbReference type="Proteomes" id="UP000075243">
    <property type="component" value="Unassembled WGS sequence"/>
</dbReference>
<gene>
    <name evidence="2" type="ORF">KK1_028312</name>
</gene>